<name>A0A1M5F4M3_9THEO</name>
<keyword evidence="3" id="KW-1185">Reference proteome</keyword>
<reference evidence="2 3" key="1">
    <citation type="submission" date="2016-11" db="EMBL/GenBank/DDBJ databases">
        <authorList>
            <person name="Jaros S."/>
            <person name="Januszkiewicz K."/>
            <person name="Wedrychowicz H."/>
        </authorList>
    </citation>
    <scope>NUCLEOTIDE SEQUENCE [LARGE SCALE GENOMIC DNA]</scope>
    <source>
        <strain evidence="2 3">DSM 17918</strain>
    </source>
</reference>
<evidence type="ECO:0000259" key="1">
    <source>
        <dbReference type="Pfam" id="PF01882"/>
    </source>
</evidence>
<evidence type="ECO:0000313" key="2">
    <source>
        <dbReference type="EMBL" id="SHF86042.1"/>
    </source>
</evidence>
<protein>
    <submittedName>
        <fullName evidence="2">Uncharacterized conserved protein, DUF58 family, contains vWF domain</fullName>
    </submittedName>
</protein>
<dbReference type="AlphaFoldDB" id="A0A1M5F4M3"/>
<organism evidence="2 3">
    <name type="scientific">Caldanaerobius fijiensis DSM 17918</name>
    <dbReference type="NCBI Taxonomy" id="1121256"/>
    <lineage>
        <taxon>Bacteria</taxon>
        <taxon>Bacillati</taxon>
        <taxon>Bacillota</taxon>
        <taxon>Clostridia</taxon>
        <taxon>Thermoanaerobacterales</taxon>
        <taxon>Thermoanaerobacteraceae</taxon>
        <taxon>Caldanaerobius</taxon>
    </lineage>
</organism>
<gene>
    <name evidence="2" type="ORF">SAMN02746089_02675</name>
</gene>
<dbReference type="InterPro" id="IPR002881">
    <property type="entry name" value="DUF58"/>
</dbReference>
<dbReference type="PANTHER" id="PTHR34351:SF2">
    <property type="entry name" value="DUF58 DOMAIN-CONTAINING PROTEIN"/>
    <property type="match status" value="1"/>
</dbReference>
<dbReference type="RefSeq" id="WP_073346434.1">
    <property type="nucleotide sequence ID" value="NZ_FQVH01000054.1"/>
</dbReference>
<dbReference type="PANTHER" id="PTHR34351">
    <property type="entry name" value="SLR1927 PROTEIN-RELATED"/>
    <property type="match status" value="1"/>
</dbReference>
<dbReference type="Pfam" id="PF01882">
    <property type="entry name" value="DUF58"/>
    <property type="match status" value="1"/>
</dbReference>
<evidence type="ECO:0000313" key="3">
    <source>
        <dbReference type="Proteomes" id="UP000184088"/>
    </source>
</evidence>
<dbReference type="STRING" id="1121256.SAMN02746089_02675"/>
<feature type="domain" description="DUF58" evidence="1">
    <location>
        <begin position="182"/>
        <end position="293"/>
    </location>
</feature>
<proteinExistence type="predicted"/>
<accession>A0A1M5F4M3</accession>
<sequence length="378" mass="43979">MEFIWLIIAVLIIVYAQDVLFSRYALKNLSYDCWFEQDGVFEGEDVRFIERFTNNKVLPVLWLKVRIQMPLELRFYNTAFVNVSDKQYYQRIFSLWSYQQVMCRHLLSCIKRGYYTVDQVDLVSGDLLRGNRSYKTIAVNRHLLVYPRFIDIEEVLIPARLIQGDFIVKRWIVEDPFLVTGYRDYQPTDSLNKINWLATARLQKLQVAKHDFTASSSLIIALNVEYQSAWVDHEVLELIIRLCASLAQKSVDNGIPVAVMSNGLQEGYDEPTHLEIPLGSSCEHMRDILEGLARLSFEYQSRFSFFLSDLIQSIPYNADLMILTSYIDEAIASVVEDIDKDRISVSIATAEEDWDRYSLRDVNFYLISKEGELIEAIH</sequence>
<dbReference type="Proteomes" id="UP000184088">
    <property type="component" value="Unassembled WGS sequence"/>
</dbReference>
<dbReference type="EMBL" id="FQVH01000054">
    <property type="protein sequence ID" value="SHF86042.1"/>
    <property type="molecule type" value="Genomic_DNA"/>
</dbReference>
<dbReference type="OrthoDB" id="9789943at2"/>